<reference evidence="5 6" key="1">
    <citation type="submission" date="2019-06" db="EMBL/GenBank/DDBJ databases">
        <title>A novel bacterium of genus Marinomonas, isolated from coastal sand.</title>
        <authorList>
            <person name="Huang H."/>
            <person name="Mo K."/>
            <person name="Hu Y."/>
        </authorList>
    </citation>
    <scope>NUCLEOTIDE SEQUENCE [LARGE SCALE GENOMIC DNA]</scope>
    <source>
        <strain evidence="5 6">HB171799</strain>
    </source>
</reference>
<proteinExistence type="inferred from homology"/>
<evidence type="ECO:0000313" key="6">
    <source>
        <dbReference type="Proteomes" id="UP000315901"/>
    </source>
</evidence>
<keyword evidence="3 4" id="KW-0732">Signal</keyword>
<comment type="caution">
    <text evidence="5">The sequence shown here is derived from an EMBL/GenBank/DDBJ whole genome shotgun (WGS) entry which is preliminary data.</text>
</comment>
<dbReference type="EMBL" id="VFRR01000015">
    <property type="protein sequence ID" value="TPE51531.1"/>
    <property type="molecule type" value="Genomic_DNA"/>
</dbReference>
<sequence>MFTKTKINGVVAATLIGAGVLLSGLSQAAEFNLRAVANSNENDEDYDGLVVFKDFVESHSNGRIGVDIYMGTQLCGNGVECLEGLEYGSLDIYISTSGGASAMYPYVQVLDLPYVLRDDRIAEEVLTGDFTRELRKQILEDSDNTVRLMTIGNTGGWRNFANTKRTIKEPGDLKGLKIRTVVSDLPQELVRSLGASPTPIPWGDLFTSFQTGVVEGSKNGITDIMGMKFTDAGLKYVTLDGHAYMSALWYMNNNTFMDLPEDLRRVVVDGFSALQQATFASPKRKSIAAYKAFNEAGGELYVPTPEQKAEFAKAAAPVYDWFKENVEDGEKWYNLLNDAAQKAEQKVAAEYAADLK</sequence>
<dbReference type="Proteomes" id="UP000315901">
    <property type="component" value="Unassembled WGS sequence"/>
</dbReference>
<dbReference type="PANTHER" id="PTHR33376:SF7">
    <property type="entry name" value="C4-DICARBOXYLATE-BINDING PROTEIN DCTB"/>
    <property type="match status" value="1"/>
</dbReference>
<feature type="chain" id="PRO_5021415034" evidence="4">
    <location>
        <begin position="29"/>
        <end position="356"/>
    </location>
</feature>
<evidence type="ECO:0000256" key="4">
    <source>
        <dbReference type="SAM" id="SignalP"/>
    </source>
</evidence>
<dbReference type="PANTHER" id="PTHR33376">
    <property type="match status" value="1"/>
</dbReference>
<feature type="signal peptide" evidence="4">
    <location>
        <begin position="1"/>
        <end position="28"/>
    </location>
</feature>
<dbReference type="CDD" id="cd13677">
    <property type="entry name" value="PBP2_TRAP_SBP_like_6"/>
    <property type="match status" value="1"/>
</dbReference>
<evidence type="ECO:0000256" key="2">
    <source>
        <dbReference type="ARBA" id="ARBA00022448"/>
    </source>
</evidence>
<accession>A0A501WX52</accession>
<dbReference type="RefSeq" id="WP_140588596.1">
    <property type="nucleotide sequence ID" value="NZ_VFRR01000015.1"/>
</dbReference>
<protein>
    <submittedName>
        <fullName evidence="5">C4-dicarboxylate ABC transporter substrate-binding protein</fullName>
    </submittedName>
</protein>
<dbReference type="NCBIfam" id="NF037995">
    <property type="entry name" value="TRAP_S1"/>
    <property type="match status" value="1"/>
</dbReference>
<evidence type="ECO:0000256" key="3">
    <source>
        <dbReference type="ARBA" id="ARBA00022729"/>
    </source>
</evidence>
<comment type="similarity">
    <text evidence="1">Belongs to the bacterial solute-binding protein 7 family.</text>
</comment>
<dbReference type="Gene3D" id="3.40.190.170">
    <property type="entry name" value="Bacterial extracellular solute-binding protein, family 7"/>
    <property type="match status" value="1"/>
</dbReference>
<organism evidence="5 6">
    <name type="scientific">Maribrevibacterium harenarium</name>
    <dbReference type="NCBI Taxonomy" id="2589817"/>
    <lineage>
        <taxon>Bacteria</taxon>
        <taxon>Pseudomonadati</taxon>
        <taxon>Pseudomonadota</taxon>
        <taxon>Gammaproteobacteria</taxon>
        <taxon>Oceanospirillales</taxon>
        <taxon>Oceanospirillaceae</taxon>
        <taxon>Maribrevibacterium</taxon>
    </lineage>
</organism>
<dbReference type="GO" id="GO:0055085">
    <property type="term" value="P:transmembrane transport"/>
    <property type="evidence" value="ECO:0007669"/>
    <property type="project" value="InterPro"/>
</dbReference>
<gene>
    <name evidence="5" type="ORF">FJM67_09040</name>
</gene>
<dbReference type="AlphaFoldDB" id="A0A501WX52"/>
<name>A0A501WX52_9GAMM</name>
<dbReference type="Pfam" id="PF03480">
    <property type="entry name" value="DctP"/>
    <property type="match status" value="1"/>
</dbReference>
<evidence type="ECO:0000256" key="1">
    <source>
        <dbReference type="ARBA" id="ARBA00009023"/>
    </source>
</evidence>
<keyword evidence="2" id="KW-0813">Transport</keyword>
<dbReference type="InterPro" id="IPR018389">
    <property type="entry name" value="DctP_fam"/>
</dbReference>
<evidence type="ECO:0000313" key="5">
    <source>
        <dbReference type="EMBL" id="TPE51531.1"/>
    </source>
</evidence>
<keyword evidence="6" id="KW-1185">Reference proteome</keyword>
<dbReference type="InterPro" id="IPR038404">
    <property type="entry name" value="TRAP_DctP_sf"/>
</dbReference>
<dbReference type="OrthoDB" id="8690069at2"/>